<dbReference type="PROSITE" id="PS50119">
    <property type="entry name" value="ZF_BBOX"/>
    <property type="match status" value="1"/>
</dbReference>
<dbReference type="InterPro" id="IPR001841">
    <property type="entry name" value="Znf_RING"/>
</dbReference>
<keyword evidence="8" id="KW-0175">Coiled coil</keyword>
<sequence>MAFKRSLSEEDLTCPICCDIFKDPVILSCSHSLCKVCIETFWHGKLLQQCPMCRRRSVTNPPPSNLALRNLCEGFVQERDFQASVAGELCTAHGERLRQFCLEDREPVCSVCCTSRKHRQHKRCPTEEAASDYRDQLKTTLRDFQQNLSGLHDLKHHYKQIKKQIQWQGYDTEQQIKKVFERLHQFLQDEEKARTAALEEEAKAKRTAVNKKIKEISQKISALEGTVEAIEEAVGSSDVPFLQNIKSTMGRVPCVPAVPEKVPGSLIDVARHLGNLKFEVWQKMWSIAEYSPVILDPNTSQAKLALSEDLTSVVNSTEKHRVPYNPERFIYYPCVLGSQSLHSGLHCWEVDTGDSATWCVGVTTASNQRQGDTFFNGNTWFVKHQGGKYTCHSPDGPGALPVTDRMRVLRVRLDCDGGEVSFSEALSDKHLCSFRHVFTEGVFPFLYNYCKYSPLKILPVKI</sequence>
<evidence type="ECO:0008006" key="14">
    <source>
        <dbReference type="Google" id="ProtNLM"/>
    </source>
</evidence>
<dbReference type="Gene3D" id="3.30.40.10">
    <property type="entry name" value="Zinc/RING finger domain, C3HC4 (zinc finger)"/>
    <property type="match status" value="1"/>
</dbReference>
<feature type="domain" description="B box-type" evidence="10">
    <location>
        <begin position="85"/>
        <end position="126"/>
    </location>
</feature>
<dbReference type="InterPro" id="IPR006574">
    <property type="entry name" value="PRY"/>
</dbReference>
<name>A0ABD1JAT1_9TELE</name>
<evidence type="ECO:0000256" key="4">
    <source>
        <dbReference type="ARBA" id="ARBA00022723"/>
    </source>
</evidence>
<evidence type="ECO:0000256" key="6">
    <source>
        <dbReference type="ARBA" id="ARBA00022833"/>
    </source>
</evidence>
<keyword evidence="3" id="KW-0963">Cytoplasm</keyword>
<dbReference type="GO" id="GO:0008270">
    <property type="term" value="F:zinc ion binding"/>
    <property type="evidence" value="ECO:0007669"/>
    <property type="project" value="UniProtKB-KW"/>
</dbReference>
<dbReference type="PRINTS" id="PR01407">
    <property type="entry name" value="BUTYPHLNCDUF"/>
</dbReference>
<dbReference type="SMART" id="SM00184">
    <property type="entry name" value="RING"/>
    <property type="match status" value="1"/>
</dbReference>
<feature type="domain" description="B30.2/SPRY" evidence="11">
    <location>
        <begin position="273"/>
        <end position="462"/>
    </location>
</feature>
<reference evidence="12 13" key="1">
    <citation type="submission" date="2024-09" db="EMBL/GenBank/DDBJ databases">
        <title>A chromosome-level genome assembly of Gray's grenadier anchovy, Coilia grayii.</title>
        <authorList>
            <person name="Fu Z."/>
        </authorList>
    </citation>
    <scope>NUCLEOTIDE SEQUENCE [LARGE SCALE GENOMIC DNA]</scope>
    <source>
        <strain evidence="12">G4</strain>
        <tissue evidence="12">Muscle</tissue>
    </source>
</reference>
<dbReference type="SMART" id="SM00449">
    <property type="entry name" value="SPRY"/>
    <property type="match status" value="1"/>
</dbReference>
<gene>
    <name evidence="12" type="ORF">ACEWY4_019682</name>
</gene>
<evidence type="ECO:0000256" key="8">
    <source>
        <dbReference type="SAM" id="Coils"/>
    </source>
</evidence>
<dbReference type="InterPro" id="IPR013320">
    <property type="entry name" value="ConA-like_dom_sf"/>
</dbReference>
<proteinExistence type="inferred from homology"/>
<dbReference type="InterPro" id="IPR003879">
    <property type="entry name" value="Butyrophylin_SPRY"/>
</dbReference>
<dbReference type="GO" id="GO:0005737">
    <property type="term" value="C:cytoplasm"/>
    <property type="evidence" value="ECO:0007669"/>
    <property type="project" value="UniProtKB-SubCell"/>
</dbReference>
<feature type="coiled-coil region" evidence="8">
    <location>
        <begin position="199"/>
        <end position="233"/>
    </location>
</feature>
<evidence type="ECO:0000256" key="5">
    <source>
        <dbReference type="ARBA" id="ARBA00022771"/>
    </source>
</evidence>
<dbReference type="InterPro" id="IPR018957">
    <property type="entry name" value="Znf_C3HC4_RING-type"/>
</dbReference>
<keyword evidence="13" id="KW-1185">Reference proteome</keyword>
<dbReference type="Pfam" id="PF00097">
    <property type="entry name" value="zf-C3HC4"/>
    <property type="match status" value="1"/>
</dbReference>
<dbReference type="AlphaFoldDB" id="A0ABD1JAT1"/>
<dbReference type="SMART" id="SM00589">
    <property type="entry name" value="PRY"/>
    <property type="match status" value="1"/>
</dbReference>
<dbReference type="Pfam" id="PF00643">
    <property type="entry name" value="zf-B_box"/>
    <property type="match status" value="1"/>
</dbReference>
<organism evidence="12 13">
    <name type="scientific">Coilia grayii</name>
    <name type="common">Gray's grenadier anchovy</name>
    <dbReference type="NCBI Taxonomy" id="363190"/>
    <lineage>
        <taxon>Eukaryota</taxon>
        <taxon>Metazoa</taxon>
        <taxon>Chordata</taxon>
        <taxon>Craniata</taxon>
        <taxon>Vertebrata</taxon>
        <taxon>Euteleostomi</taxon>
        <taxon>Actinopterygii</taxon>
        <taxon>Neopterygii</taxon>
        <taxon>Teleostei</taxon>
        <taxon>Clupei</taxon>
        <taxon>Clupeiformes</taxon>
        <taxon>Clupeoidei</taxon>
        <taxon>Engraulidae</taxon>
        <taxon>Coilinae</taxon>
        <taxon>Coilia</taxon>
    </lineage>
</organism>
<comment type="similarity">
    <text evidence="2">Belongs to the TRIM/RBCC family.</text>
</comment>
<dbReference type="PROSITE" id="PS50188">
    <property type="entry name" value="B302_SPRY"/>
    <property type="match status" value="1"/>
</dbReference>
<evidence type="ECO:0000259" key="10">
    <source>
        <dbReference type="PROSITE" id="PS50119"/>
    </source>
</evidence>
<evidence type="ECO:0000256" key="1">
    <source>
        <dbReference type="ARBA" id="ARBA00004496"/>
    </source>
</evidence>
<keyword evidence="6" id="KW-0862">Zinc</keyword>
<dbReference type="SUPFAM" id="SSF57845">
    <property type="entry name" value="B-box zinc-binding domain"/>
    <property type="match status" value="1"/>
</dbReference>
<evidence type="ECO:0000256" key="7">
    <source>
        <dbReference type="PROSITE-ProRule" id="PRU00024"/>
    </source>
</evidence>
<dbReference type="PROSITE" id="PS00518">
    <property type="entry name" value="ZF_RING_1"/>
    <property type="match status" value="1"/>
</dbReference>
<accession>A0ABD1JAT1</accession>
<dbReference type="InterPro" id="IPR017907">
    <property type="entry name" value="Znf_RING_CS"/>
</dbReference>
<evidence type="ECO:0000259" key="9">
    <source>
        <dbReference type="PROSITE" id="PS50089"/>
    </source>
</evidence>
<dbReference type="Proteomes" id="UP001591681">
    <property type="component" value="Unassembled WGS sequence"/>
</dbReference>
<evidence type="ECO:0000313" key="12">
    <source>
        <dbReference type="EMBL" id="KAL2084164.1"/>
    </source>
</evidence>
<dbReference type="Pfam" id="PF00622">
    <property type="entry name" value="SPRY"/>
    <property type="match status" value="1"/>
</dbReference>
<dbReference type="SMART" id="SM00336">
    <property type="entry name" value="BBOX"/>
    <property type="match status" value="1"/>
</dbReference>
<comment type="subcellular location">
    <subcellularLocation>
        <location evidence="1">Cytoplasm</location>
    </subcellularLocation>
</comment>
<evidence type="ECO:0000259" key="11">
    <source>
        <dbReference type="PROSITE" id="PS50188"/>
    </source>
</evidence>
<dbReference type="PANTHER" id="PTHR24103">
    <property type="entry name" value="E3 UBIQUITIN-PROTEIN LIGASE TRIM"/>
    <property type="match status" value="1"/>
</dbReference>
<dbReference type="InterPro" id="IPR043136">
    <property type="entry name" value="B30.2/SPRY_sf"/>
</dbReference>
<dbReference type="InterPro" id="IPR003877">
    <property type="entry name" value="SPRY_dom"/>
</dbReference>
<dbReference type="Pfam" id="PF13765">
    <property type="entry name" value="PRY"/>
    <property type="match status" value="1"/>
</dbReference>
<dbReference type="InterPro" id="IPR001870">
    <property type="entry name" value="B30.2/SPRY"/>
</dbReference>
<evidence type="ECO:0000256" key="3">
    <source>
        <dbReference type="ARBA" id="ARBA00022490"/>
    </source>
</evidence>
<dbReference type="Pfam" id="PF25600">
    <property type="entry name" value="TRIM_CC"/>
    <property type="match status" value="1"/>
</dbReference>
<keyword evidence="4" id="KW-0479">Metal-binding</keyword>
<dbReference type="InterPro" id="IPR013083">
    <property type="entry name" value="Znf_RING/FYVE/PHD"/>
</dbReference>
<evidence type="ECO:0000256" key="2">
    <source>
        <dbReference type="ARBA" id="ARBA00008518"/>
    </source>
</evidence>
<feature type="domain" description="RING-type" evidence="9">
    <location>
        <begin position="14"/>
        <end position="54"/>
    </location>
</feature>
<dbReference type="InterPro" id="IPR050143">
    <property type="entry name" value="TRIM/RBCC"/>
</dbReference>
<comment type="caution">
    <text evidence="12">The sequence shown here is derived from an EMBL/GenBank/DDBJ whole genome shotgun (WGS) entry which is preliminary data.</text>
</comment>
<dbReference type="Gene3D" id="2.60.120.920">
    <property type="match status" value="1"/>
</dbReference>
<evidence type="ECO:0000313" key="13">
    <source>
        <dbReference type="Proteomes" id="UP001591681"/>
    </source>
</evidence>
<protein>
    <recommendedName>
        <fullName evidence="14">Tripartite motif-containing protein 35-like</fullName>
    </recommendedName>
</protein>
<dbReference type="InterPro" id="IPR058030">
    <property type="entry name" value="TRIM8/14/16/25/29/45/65_CC"/>
</dbReference>
<dbReference type="SUPFAM" id="SSF57850">
    <property type="entry name" value="RING/U-box"/>
    <property type="match status" value="1"/>
</dbReference>
<dbReference type="Gene3D" id="3.30.160.60">
    <property type="entry name" value="Classic Zinc Finger"/>
    <property type="match status" value="1"/>
</dbReference>
<dbReference type="InterPro" id="IPR000315">
    <property type="entry name" value="Znf_B-box"/>
</dbReference>
<dbReference type="EMBL" id="JBHFQA010000017">
    <property type="protein sequence ID" value="KAL2084164.1"/>
    <property type="molecule type" value="Genomic_DNA"/>
</dbReference>
<dbReference type="PROSITE" id="PS50089">
    <property type="entry name" value="ZF_RING_2"/>
    <property type="match status" value="1"/>
</dbReference>
<keyword evidence="5 7" id="KW-0863">Zinc-finger</keyword>
<dbReference type="SUPFAM" id="SSF49899">
    <property type="entry name" value="Concanavalin A-like lectins/glucanases"/>
    <property type="match status" value="1"/>
</dbReference>